<dbReference type="EMBL" id="BAABWN010000003">
    <property type="protein sequence ID" value="GAA6167314.1"/>
    <property type="molecule type" value="Genomic_DNA"/>
</dbReference>
<accession>A0ABQ0A6N5</accession>
<organism evidence="2 3">
    <name type="scientific">Sessilibacter corallicola</name>
    <dbReference type="NCBI Taxonomy" id="2904075"/>
    <lineage>
        <taxon>Bacteria</taxon>
        <taxon>Pseudomonadati</taxon>
        <taxon>Pseudomonadota</taxon>
        <taxon>Gammaproteobacteria</taxon>
        <taxon>Cellvibrionales</taxon>
        <taxon>Cellvibrionaceae</taxon>
        <taxon>Sessilibacter</taxon>
    </lineage>
</organism>
<dbReference type="Proteomes" id="UP001465153">
    <property type="component" value="Unassembled WGS sequence"/>
</dbReference>
<evidence type="ECO:0000259" key="1">
    <source>
        <dbReference type="Pfam" id="PF15633"/>
    </source>
</evidence>
<dbReference type="RefSeq" id="WP_353301994.1">
    <property type="nucleotide sequence ID" value="NZ_BAABWN010000003.1"/>
</dbReference>
<feature type="domain" description="Tox-ART-HYD1" evidence="1">
    <location>
        <begin position="19"/>
        <end position="62"/>
    </location>
</feature>
<protein>
    <recommendedName>
        <fullName evidence="1">Tox-ART-HYD1 domain-containing protein</fullName>
    </recommendedName>
</protein>
<keyword evidence="3" id="KW-1185">Reference proteome</keyword>
<evidence type="ECO:0000313" key="2">
    <source>
        <dbReference type="EMBL" id="GAA6167314.1"/>
    </source>
</evidence>
<sequence>MFEAVYPTSWYEIIKPLHFGIPWAGKRFTHHINIDTTGLNVIHGRRSVYLIKNNQPLDISERLKGHGKI</sequence>
<name>A0ABQ0A6N5_9GAMM</name>
<comment type="caution">
    <text evidence="2">The sequence shown here is derived from an EMBL/GenBank/DDBJ whole genome shotgun (WGS) entry which is preliminary data.</text>
</comment>
<gene>
    <name evidence="2" type="ORF">NBRC116591_11240</name>
</gene>
<reference evidence="2 3" key="1">
    <citation type="submission" date="2024-04" db="EMBL/GenBank/DDBJ databases">
        <title>Draft genome sequence of Sessilibacter corallicola NBRC 116591.</title>
        <authorList>
            <person name="Miyakawa T."/>
            <person name="Kusuya Y."/>
            <person name="Miura T."/>
        </authorList>
    </citation>
    <scope>NUCLEOTIDE SEQUENCE [LARGE SCALE GENOMIC DNA]</scope>
    <source>
        <strain evidence="2 3">KU-00831-HH</strain>
    </source>
</reference>
<dbReference type="Pfam" id="PF15633">
    <property type="entry name" value="Tox-ART-HYD1"/>
    <property type="match status" value="1"/>
</dbReference>
<proteinExistence type="predicted"/>
<evidence type="ECO:0000313" key="3">
    <source>
        <dbReference type="Proteomes" id="UP001465153"/>
    </source>
</evidence>
<dbReference type="InterPro" id="IPR028920">
    <property type="entry name" value="Tox-ART-HYD1_dom"/>
</dbReference>